<dbReference type="EMBL" id="MHWS01000014">
    <property type="protein sequence ID" value="OHB12195.1"/>
    <property type="molecule type" value="Genomic_DNA"/>
</dbReference>
<dbReference type="AlphaFoldDB" id="A0A1G2US22"/>
<proteinExistence type="predicted"/>
<protein>
    <submittedName>
        <fullName evidence="2">Uncharacterized protein</fullName>
    </submittedName>
</protein>
<name>A0A1G2US22_9BACT</name>
<feature type="transmembrane region" description="Helical" evidence="1">
    <location>
        <begin position="15"/>
        <end position="33"/>
    </location>
</feature>
<organism evidence="2 3">
    <name type="scientific">Candidatus Zambryskibacteria bacterium RIFCSPLOWO2_12_FULL_39_16</name>
    <dbReference type="NCBI Taxonomy" id="1802775"/>
    <lineage>
        <taxon>Bacteria</taxon>
        <taxon>Candidatus Zambryskiibacteriota</taxon>
    </lineage>
</organism>
<keyword evidence="1" id="KW-0472">Membrane</keyword>
<keyword evidence="1" id="KW-0812">Transmembrane</keyword>
<gene>
    <name evidence="2" type="ORF">A3G46_00070</name>
</gene>
<evidence type="ECO:0000313" key="3">
    <source>
        <dbReference type="Proteomes" id="UP000177276"/>
    </source>
</evidence>
<evidence type="ECO:0000256" key="1">
    <source>
        <dbReference type="SAM" id="Phobius"/>
    </source>
</evidence>
<keyword evidence="1" id="KW-1133">Transmembrane helix</keyword>
<accession>A0A1G2US22</accession>
<comment type="caution">
    <text evidence="2">The sequence shown here is derived from an EMBL/GenBank/DDBJ whole genome shotgun (WGS) entry which is preliminary data.</text>
</comment>
<dbReference type="Proteomes" id="UP000177276">
    <property type="component" value="Unassembled WGS sequence"/>
</dbReference>
<sequence>MEQENQVSSPSKKKLYLIIIGIIVILLVGWLSMKGVGPSITGVDVDRNINGSTTYSNDEGSVTVGGNKMPDDWPGDAPKYENASIQYSGSSNPQTGEAGSTVSFTTSDSAEIVVNFYKKELTSNGWTVEQTATMGASTILAAKKDTRTFAVYIIDSGNGQVSVTASVVIP</sequence>
<evidence type="ECO:0000313" key="2">
    <source>
        <dbReference type="EMBL" id="OHB12195.1"/>
    </source>
</evidence>
<reference evidence="2 3" key="1">
    <citation type="journal article" date="2016" name="Nat. Commun.">
        <title>Thousands of microbial genomes shed light on interconnected biogeochemical processes in an aquifer system.</title>
        <authorList>
            <person name="Anantharaman K."/>
            <person name="Brown C.T."/>
            <person name="Hug L.A."/>
            <person name="Sharon I."/>
            <person name="Castelle C.J."/>
            <person name="Probst A.J."/>
            <person name="Thomas B.C."/>
            <person name="Singh A."/>
            <person name="Wilkins M.J."/>
            <person name="Karaoz U."/>
            <person name="Brodie E.L."/>
            <person name="Williams K.H."/>
            <person name="Hubbard S.S."/>
            <person name="Banfield J.F."/>
        </authorList>
    </citation>
    <scope>NUCLEOTIDE SEQUENCE [LARGE SCALE GENOMIC DNA]</scope>
</reference>